<keyword evidence="3" id="KW-0418">Kinase</keyword>
<dbReference type="PANTHER" id="PTHR34220:SF7">
    <property type="entry name" value="SENSOR HISTIDINE KINASE YPDA"/>
    <property type="match status" value="1"/>
</dbReference>
<dbReference type="PANTHER" id="PTHR34220">
    <property type="entry name" value="SENSOR HISTIDINE KINASE YPDA"/>
    <property type="match status" value="1"/>
</dbReference>
<keyword evidence="3" id="KW-0808">Transferase</keyword>
<dbReference type="RefSeq" id="WP_240315197.1">
    <property type="nucleotide sequence ID" value="NZ_FNAI01000003.1"/>
</dbReference>
<proteinExistence type="predicted"/>
<keyword evidence="1" id="KW-0472">Membrane</keyword>
<feature type="transmembrane region" description="Helical" evidence="1">
    <location>
        <begin position="135"/>
        <end position="160"/>
    </location>
</feature>
<feature type="domain" description="Signal transduction histidine kinase internal region" evidence="2">
    <location>
        <begin position="183"/>
        <end position="262"/>
    </location>
</feature>
<evidence type="ECO:0000313" key="4">
    <source>
        <dbReference type="Proteomes" id="UP000199072"/>
    </source>
</evidence>
<dbReference type="Proteomes" id="UP000199072">
    <property type="component" value="Unassembled WGS sequence"/>
</dbReference>
<evidence type="ECO:0000256" key="1">
    <source>
        <dbReference type="SAM" id="Phobius"/>
    </source>
</evidence>
<dbReference type="GO" id="GO:0016020">
    <property type="term" value="C:membrane"/>
    <property type="evidence" value="ECO:0007669"/>
    <property type="project" value="InterPro"/>
</dbReference>
<dbReference type="Pfam" id="PF06580">
    <property type="entry name" value="His_kinase"/>
    <property type="match status" value="1"/>
</dbReference>
<keyword evidence="1" id="KW-1133">Transmembrane helix</keyword>
<dbReference type="InterPro" id="IPR050640">
    <property type="entry name" value="Bact_2-comp_sensor_kinase"/>
</dbReference>
<sequence>MAQLDFLFSRNIRWRLCRHLTFWISWYLFTVYLYSFTPSPILTKLSFWQRISVNLGESFWYMLPALFLAYSLNYLVIPKLVIPAKYFKAILSVAGLLFLTGGLSALISLTIVEHFRHQYLLGHPGLLPGVVPTPFAIQLFMAWISGLRGSITIGGLAAAIKLMKYFYEKQQQALLLEQEKAVAELTSLKAQLHPHFLFNTLNNIYSHAQDTAPVAANMLIGLSTLLRYMLYSCNAPQVPLKQELQMLQEYIDLEKKRYGNQLEVAIQIPAVDPDLMVAPLLILPFIENCFKHGASDMLEHPWINIQLQLYGNAMHLKLINGKAPNAAVQSGGIGIENVKRRLALLYPDRYDLQIIAEEEMYIVNLKLELNRKEEYEPAHI</sequence>
<gene>
    <name evidence="3" type="ORF">SAMN05216464_103238</name>
</gene>
<organism evidence="3 4">
    <name type="scientific">Mucilaginibacter pineti</name>
    <dbReference type="NCBI Taxonomy" id="1391627"/>
    <lineage>
        <taxon>Bacteria</taxon>
        <taxon>Pseudomonadati</taxon>
        <taxon>Bacteroidota</taxon>
        <taxon>Sphingobacteriia</taxon>
        <taxon>Sphingobacteriales</taxon>
        <taxon>Sphingobacteriaceae</taxon>
        <taxon>Mucilaginibacter</taxon>
    </lineage>
</organism>
<feature type="transmembrane region" description="Helical" evidence="1">
    <location>
        <begin position="89"/>
        <end position="115"/>
    </location>
</feature>
<dbReference type="GO" id="GO:0000155">
    <property type="term" value="F:phosphorelay sensor kinase activity"/>
    <property type="evidence" value="ECO:0007669"/>
    <property type="project" value="InterPro"/>
</dbReference>
<evidence type="ECO:0000313" key="3">
    <source>
        <dbReference type="EMBL" id="SDD98280.1"/>
    </source>
</evidence>
<evidence type="ECO:0000259" key="2">
    <source>
        <dbReference type="Pfam" id="PF06580"/>
    </source>
</evidence>
<accession>A0A1G6Z6P8</accession>
<keyword evidence="4" id="KW-1185">Reference proteome</keyword>
<reference evidence="3 4" key="1">
    <citation type="submission" date="2016-10" db="EMBL/GenBank/DDBJ databases">
        <authorList>
            <person name="de Groot N.N."/>
        </authorList>
    </citation>
    <scope>NUCLEOTIDE SEQUENCE [LARGE SCALE GENOMIC DNA]</scope>
    <source>
        <strain evidence="3 4">47C3B</strain>
    </source>
</reference>
<dbReference type="InterPro" id="IPR010559">
    <property type="entry name" value="Sig_transdc_His_kin_internal"/>
</dbReference>
<dbReference type="AlphaFoldDB" id="A0A1G6Z6P8"/>
<feature type="transmembrane region" description="Helical" evidence="1">
    <location>
        <begin position="58"/>
        <end position="77"/>
    </location>
</feature>
<feature type="transmembrane region" description="Helical" evidence="1">
    <location>
        <begin position="20"/>
        <end position="38"/>
    </location>
</feature>
<name>A0A1G6Z6P8_9SPHI</name>
<dbReference type="EMBL" id="FNAI01000003">
    <property type="protein sequence ID" value="SDD98280.1"/>
    <property type="molecule type" value="Genomic_DNA"/>
</dbReference>
<protein>
    <submittedName>
        <fullName evidence="3">Histidine kinase</fullName>
    </submittedName>
</protein>
<keyword evidence="1" id="KW-0812">Transmembrane</keyword>
<dbReference type="STRING" id="1391627.SAMN05216464_103238"/>